<sequence>MKAIYYAKFACAMSLAIVSLAYDYSDNDVASWAQQTLMATLSASYLEKPSDIEALRINYTQAAWDPMVNFFHEKLNLIYSEHLTLHPMPLTSPVIVASGNFAGFQGWRVEQAFNVPEFRINIQFSLLILNAKADKEPPFVIQSLSMRVEHY</sequence>
<dbReference type="PATRIC" id="fig|451.8.peg.1500"/>
<gene>
    <name evidence="2" type="ORF">LMI_1800</name>
    <name evidence="3" type="ORF">SAMN02982997_01306</name>
</gene>
<dbReference type="Proteomes" id="UP000182998">
    <property type="component" value="Unassembled WGS sequence"/>
</dbReference>
<organism evidence="2 4">
    <name type="scientific">Legionella micdadei</name>
    <name type="common">Tatlockia micdadei</name>
    <dbReference type="NCBI Taxonomy" id="451"/>
    <lineage>
        <taxon>Bacteria</taxon>
        <taxon>Pseudomonadati</taxon>
        <taxon>Pseudomonadota</taxon>
        <taxon>Gammaproteobacteria</taxon>
        <taxon>Legionellales</taxon>
        <taxon>Legionellaceae</taxon>
        <taxon>Legionella</taxon>
    </lineage>
</organism>
<dbReference type="AlphaFoldDB" id="A0A098GF44"/>
<dbReference type="HOGENOM" id="CLU_140291_0_0_6"/>
<keyword evidence="5" id="KW-1185">Reference proteome</keyword>
<feature type="chain" id="PRO_5009750747" description="Protein IcmL-like protein" evidence="1">
    <location>
        <begin position="22"/>
        <end position="151"/>
    </location>
</feature>
<evidence type="ECO:0008006" key="6">
    <source>
        <dbReference type="Google" id="ProtNLM"/>
    </source>
</evidence>
<reference evidence="3 5" key="3">
    <citation type="submission" date="2016-10" db="EMBL/GenBank/DDBJ databases">
        <authorList>
            <person name="Varghese N."/>
            <person name="Submissions S."/>
        </authorList>
    </citation>
    <scope>NUCLEOTIDE SEQUENCE [LARGE SCALE GENOMIC DNA]</scope>
    <source>
        <strain evidence="3 5">ATCC 33218</strain>
    </source>
</reference>
<dbReference type="EMBL" id="LN614830">
    <property type="protein sequence ID" value="CEG61093.1"/>
    <property type="molecule type" value="Genomic_DNA"/>
</dbReference>
<accession>A0A098GF44</accession>
<protein>
    <recommendedName>
        <fullName evidence="6">Protein IcmL-like protein</fullName>
    </recommendedName>
</protein>
<dbReference type="KEGG" id="tmc:LMI_1800"/>
<reference evidence="4" key="2">
    <citation type="submission" date="2014-09" db="EMBL/GenBank/DDBJ databases">
        <authorList>
            <person name="Gomez-Valero L."/>
        </authorList>
    </citation>
    <scope>NUCLEOTIDE SEQUENCE [LARGE SCALE GENOMIC DNA]</scope>
    <source>
        <strain evidence="4">ATCC33218</strain>
    </source>
</reference>
<evidence type="ECO:0000313" key="4">
    <source>
        <dbReference type="Proteomes" id="UP000032414"/>
    </source>
</evidence>
<proteinExistence type="predicted"/>
<feature type="signal peptide" evidence="1">
    <location>
        <begin position="1"/>
        <end position="21"/>
    </location>
</feature>
<reference evidence="2" key="1">
    <citation type="submission" date="2014-09" db="EMBL/GenBank/DDBJ databases">
        <authorList>
            <person name="GOMEZ-VALERO Laura"/>
        </authorList>
    </citation>
    <scope>NUCLEOTIDE SEQUENCE</scope>
    <source>
        <strain evidence="2">ATCC33218</strain>
    </source>
</reference>
<dbReference type="Proteomes" id="UP000032414">
    <property type="component" value="Chromosome I"/>
</dbReference>
<name>A0A098GF44_LEGMI</name>
<evidence type="ECO:0000313" key="3">
    <source>
        <dbReference type="EMBL" id="SCY29972.1"/>
    </source>
</evidence>
<dbReference type="EMBL" id="FMVN01000006">
    <property type="protein sequence ID" value="SCY29972.1"/>
    <property type="molecule type" value="Genomic_DNA"/>
</dbReference>
<evidence type="ECO:0000256" key="1">
    <source>
        <dbReference type="SAM" id="SignalP"/>
    </source>
</evidence>
<dbReference type="RefSeq" id="WP_052679502.1">
    <property type="nucleotide sequence ID" value="NZ_CP020614.1"/>
</dbReference>
<dbReference type="STRING" id="451.B6N58_06965"/>
<dbReference type="OrthoDB" id="5638127at2"/>
<keyword evidence="1" id="KW-0732">Signal</keyword>
<evidence type="ECO:0000313" key="5">
    <source>
        <dbReference type="Proteomes" id="UP000182998"/>
    </source>
</evidence>
<evidence type="ECO:0000313" key="2">
    <source>
        <dbReference type="EMBL" id="CEG61093.1"/>
    </source>
</evidence>